<dbReference type="PANTHER" id="PTHR33112:SF16">
    <property type="entry name" value="HETEROKARYON INCOMPATIBILITY DOMAIN-CONTAINING PROTEIN"/>
    <property type="match status" value="1"/>
</dbReference>
<feature type="non-terminal residue" evidence="2">
    <location>
        <position position="137"/>
    </location>
</feature>
<dbReference type="PANTHER" id="PTHR33112">
    <property type="entry name" value="DOMAIN PROTEIN, PUTATIVE-RELATED"/>
    <property type="match status" value="1"/>
</dbReference>
<sequence length="137" mass="15454">MDTCDKEHELCVLTTPSGFLPTRLVCTGLAGDRIRIVRNVDLAPGAKFCTLSHCWGGYMPLKLQHDNFARLSQDIPHEELSNTFKDALHIARRLGMSYIWIDSLCIIQDDPQDWTRESSLMAQIYETSALNIAATRS</sequence>
<dbReference type="AlphaFoldDB" id="A0A2T2P730"/>
<evidence type="ECO:0000313" key="3">
    <source>
        <dbReference type="Proteomes" id="UP000240883"/>
    </source>
</evidence>
<dbReference type="Pfam" id="PF06985">
    <property type="entry name" value="HET"/>
    <property type="match status" value="1"/>
</dbReference>
<feature type="domain" description="Heterokaryon incompatibility" evidence="1">
    <location>
        <begin position="48"/>
        <end position="136"/>
    </location>
</feature>
<evidence type="ECO:0000313" key="2">
    <source>
        <dbReference type="EMBL" id="PSN73505.1"/>
    </source>
</evidence>
<evidence type="ECO:0000259" key="1">
    <source>
        <dbReference type="Pfam" id="PF06985"/>
    </source>
</evidence>
<accession>A0A2T2P730</accession>
<dbReference type="EMBL" id="KZ678129">
    <property type="protein sequence ID" value="PSN73505.1"/>
    <property type="molecule type" value="Genomic_DNA"/>
</dbReference>
<protein>
    <submittedName>
        <fullName evidence="2">HET-domain-containing protein</fullName>
    </submittedName>
</protein>
<dbReference type="InterPro" id="IPR010730">
    <property type="entry name" value="HET"/>
</dbReference>
<reference evidence="2 3" key="1">
    <citation type="journal article" date="2018" name="Front. Microbiol.">
        <title>Genome-Wide Analysis of Corynespora cassiicola Leaf Fall Disease Putative Effectors.</title>
        <authorList>
            <person name="Lopez D."/>
            <person name="Ribeiro S."/>
            <person name="Label P."/>
            <person name="Fumanal B."/>
            <person name="Venisse J.S."/>
            <person name="Kohler A."/>
            <person name="de Oliveira R.R."/>
            <person name="Labutti K."/>
            <person name="Lipzen A."/>
            <person name="Lail K."/>
            <person name="Bauer D."/>
            <person name="Ohm R.A."/>
            <person name="Barry K.W."/>
            <person name="Spatafora J."/>
            <person name="Grigoriev I.V."/>
            <person name="Martin F.M."/>
            <person name="Pujade-Renaud V."/>
        </authorList>
    </citation>
    <scope>NUCLEOTIDE SEQUENCE [LARGE SCALE GENOMIC DNA]</scope>
    <source>
        <strain evidence="2 3">Philippines</strain>
    </source>
</reference>
<organism evidence="2 3">
    <name type="scientific">Corynespora cassiicola Philippines</name>
    <dbReference type="NCBI Taxonomy" id="1448308"/>
    <lineage>
        <taxon>Eukaryota</taxon>
        <taxon>Fungi</taxon>
        <taxon>Dikarya</taxon>
        <taxon>Ascomycota</taxon>
        <taxon>Pezizomycotina</taxon>
        <taxon>Dothideomycetes</taxon>
        <taxon>Pleosporomycetidae</taxon>
        <taxon>Pleosporales</taxon>
        <taxon>Corynesporascaceae</taxon>
        <taxon>Corynespora</taxon>
    </lineage>
</organism>
<proteinExistence type="predicted"/>
<dbReference type="STRING" id="1448308.A0A2T2P730"/>
<keyword evidence="3" id="KW-1185">Reference proteome</keyword>
<dbReference type="OrthoDB" id="2958217at2759"/>
<name>A0A2T2P730_CORCC</name>
<gene>
    <name evidence="2" type="ORF">BS50DRAFT_482621</name>
</gene>
<dbReference type="Proteomes" id="UP000240883">
    <property type="component" value="Unassembled WGS sequence"/>
</dbReference>